<comment type="subcellular location">
    <subcellularLocation>
        <location evidence="1">Nucleus</location>
    </subcellularLocation>
</comment>
<keyword evidence="4 7" id="KW-0863">Zinc-finger</keyword>
<evidence type="ECO:0000256" key="6">
    <source>
        <dbReference type="ARBA" id="ARBA00023242"/>
    </source>
</evidence>
<dbReference type="PROSITE" id="PS00028">
    <property type="entry name" value="ZINC_FINGER_C2H2_1"/>
    <property type="match status" value="4"/>
</dbReference>
<dbReference type="PANTHER" id="PTHR24394">
    <property type="entry name" value="ZINC FINGER PROTEIN"/>
    <property type="match status" value="1"/>
</dbReference>
<gene>
    <name evidence="10" type="ORF">ANN_27479</name>
</gene>
<feature type="domain" description="C2H2-type" evidence="9">
    <location>
        <begin position="574"/>
        <end position="601"/>
    </location>
</feature>
<evidence type="ECO:0000256" key="4">
    <source>
        <dbReference type="ARBA" id="ARBA00022771"/>
    </source>
</evidence>
<dbReference type="SUPFAM" id="SSF57667">
    <property type="entry name" value="beta-beta-alpha zinc fingers"/>
    <property type="match status" value="3"/>
</dbReference>
<dbReference type="Gene3D" id="3.30.160.60">
    <property type="entry name" value="Classic Zinc Finger"/>
    <property type="match status" value="5"/>
</dbReference>
<keyword evidence="2" id="KW-0479">Metal-binding</keyword>
<evidence type="ECO:0000313" key="11">
    <source>
        <dbReference type="Proteomes" id="UP001148838"/>
    </source>
</evidence>
<evidence type="ECO:0000256" key="8">
    <source>
        <dbReference type="SAM" id="MobiDB-lite"/>
    </source>
</evidence>
<feature type="region of interest" description="Disordered" evidence="8">
    <location>
        <begin position="501"/>
        <end position="537"/>
    </location>
</feature>
<dbReference type="InterPro" id="IPR036397">
    <property type="entry name" value="RNaseH_sf"/>
</dbReference>
<dbReference type="PANTHER" id="PTHR24394:SF29">
    <property type="entry name" value="MYONEURIN"/>
    <property type="match status" value="1"/>
</dbReference>
<evidence type="ECO:0000256" key="7">
    <source>
        <dbReference type="PROSITE-ProRule" id="PRU00042"/>
    </source>
</evidence>
<evidence type="ECO:0000313" key="10">
    <source>
        <dbReference type="EMBL" id="KAJ4425853.1"/>
    </source>
</evidence>
<feature type="region of interest" description="Disordered" evidence="8">
    <location>
        <begin position="460"/>
        <end position="486"/>
    </location>
</feature>
<feature type="compositionally biased region" description="Polar residues" evidence="8">
    <location>
        <begin position="501"/>
        <end position="510"/>
    </location>
</feature>
<keyword evidence="6" id="KW-0539">Nucleus</keyword>
<dbReference type="Pfam" id="PF00096">
    <property type="entry name" value="zf-C2H2"/>
    <property type="match status" value="3"/>
</dbReference>
<keyword evidence="5" id="KW-0862">Zinc</keyword>
<feature type="compositionally biased region" description="Basic and acidic residues" evidence="8">
    <location>
        <begin position="469"/>
        <end position="486"/>
    </location>
</feature>
<keyword evidence="3" id="KW-0677">Repeat</keyword>
<dbReference type="PROSITE" id="PS50157">
    <property type="entry name" value="ZINC_FINGER_C2H2_2"/>
    <property type="match status" value="4"/>
</dbReference>
<protein>
    <recommendedName>
        <fullName evidence="9">C2H2-type domain-containing protein</fullName>
    </recommendedName>
</protein>
<dbReference type="Gene3D" id="3.30.420.10">
    <property type="entry name" value="Ribonuclease H-like superfamily/Ribonuclease H"/>
    <property type="match status" value="1"/>
</dbReference>
<accession>A0ABQ8RW14</accession>
<organism evidence="10 11">
    <name type="scientific">Periplaneta americana</name>
    <name type="common">American cockroach</name>
    <name type="synonym">Blatta americana</name>
    <dbReference type="NCBI Taxonomy" id="6978"/>
    <lineage>
        <taxon>Eukaryota</taxon>
        <taxon>Metazoa</taxon>
        <taxon>Ecdysozoa</taxon>
        <taxon>Arthropoda</taxon>
        <taxon>Hexapoda</taxon>
        <taxon>Insecta</taxon>
        <taxon>Pterygota</taxon>
        <taxon>Neoptera</taxon>
        <taxon>Polyneoptera</taxon>
        <taxon>Dictyoptera</taxon>
        <taxon>Blattodea</taxon>
        <taxon>Blattoidea</taxon>
        <taxon>Blattidae</taxon>
        <taxon>Blattinae</taxon>
        <taxon>Periplaneta</taxon>
    </lineage>
</organism>
<comment type="caution">
    <text evidence="10">The sequence shown here is derived from an EMBL/GenBank/DDBJ whole genome shotgun (WGS) entry which is preliminary data.</text>
</comment>
<sequence>MQGNNVILSRQATLTTQKITESAAEKFYVSKRIARCIWQRGLQSLESGSMLTTKLTPAINAKWPPGPRTGRIQVSVQQDNARPHIAPNNPTWMDAAAASGINLELVCQLPNSLDRPMNVLDLGYFRAIQSQSAPQTTDELIAAIETAFSQLTREKLNNKDFLDVDRVKQEQKVKVSPEEDEVLTERFVNQAEKSVIRERTGNDSEENKLTQCDSNRPDCSDVRDVSRNFTMDVIKVELEVNPLPLERSDVTAEEEKKPILEERNLGDHHVTYIKEEYEDHRQDLKTEIKFEEDPVPFSFPVVKREPEEWNLWDQHVTDIKEDYEDQSQDHTTEINLEEGPVPISFPLLKHEPENEFYGVVSYGALHCADKSPGHVQVFLALCGIADRGCPEDTCAVILIASRHSLEEVHSDFNEQPRVDVTPDDNEVLAEVCECLNHPASYHNCLMSGFHKNERTASTELASLPLEENEIPRKSGSSEKSVHTREDEKQLELQLSKIYSSPAKNLNSRSSMDVRKKPSKSEVCDESLSNSKSLKTHESPLTGENRFKCDVCGSCFSESSCLKRHERVHSGQKPFKCDVCGNCFSRPSLLKCHERVHSGEKPFKCDICGKSFSRLGNLKSHVRVHSGERPFKCDVCGKCFLETGALTRHVRVHTGERPFKCDVCGVLKAHLRMHIGEKPLE</sequence>
<dbReference type="Proteomes" id="UP001148838">
    <property type="component" value="Unassembled WGS sequence"/>
</dbReference>
<proteinExistence type="predicted"/>
<reference evidence="10 11" key="1">
    <citation type="journal article" date="2022" name="Allergy">
        <title>Genome assembly and annotation of Periplaneta americana reveal a comprehensive cockroach allergen profile.</title>
        <authorList>
            <person name="Wang L."/>
            <person name="Xiong Q."/>
            <person name="Saelim N."/>
            <person name="Wang L."/>
            <person name="Nong W."/>
            <person name="Wan A.T."/>
            <person name="Shi M."/>
            <person name="Liu X."/>
            <person name="Cao Q."/>
            <person name="Hui J.H.L."/>
            <person name="Sookrung N."/>
            <person name="Leung T.F."/>
            <person name="Tungtrongchitr A."/>
            <person name="Tsui S.K.W."/>
        </authorList>
    </citation>
    <scope>NUCLEOTIDE SEQUENCE [LARGE SCALE GENOMIC DNA]</scope>
    <source>
        <strain evidence="10">PWHHKU_190912</strain>
    </source>
</reference>
<dbReference type="EMBL" id="JAJSOF020000041">
    <property type="protein sequence ID" value="KAJ4425853.1"/>
    <property type="molecule type" value="Genomic_DNA"/>
</dbReference>
<feature type="compositionally biased region" description="Basic and acidic residues" evidence="8">
    <location>
        <begin position="196"/>
        <end position="208"/>
    </location>
</feature>
<evidence type="ECO:0000259" key="9">
    <source>
        <dbReference type="PROSITE" id="PS50157"/>
    </source>
</evidence>
<feature type="domain" description="C2H2-type" evidence="9">
    <location>
        <begin position="630"/>
        <end position="657"/>
    </location>
</feature>
<keyword evidence="11" id="KW-1185">Reference proteome</keyword>
<dbReference type="InterPro" id="IPR013087">
    <property type="entry name" value="Znf_C2H2_type"/>
</dbReference>
<dbReference type="InterPro" id="IPR036236">
    <property type="entry name" value="Znf_C2H2_sf"/>
</dbReference>
<dbReference type="SMART" id="SM00355">
    <property type="entry name" value="ZnF_C2H2"/>
    <property type="match status" value="5"/>
</dbReference>
<evidence type="ECO:0000256" key="1">
    <source>
        <dbReference type="ARBA" id="ARBA00004123"/>
    </source>
</evidence>
<feature type="domain" description="C2H2-type" evidence="9">
    <location>
        <begin position="546"/>
        <end position="573"/>
    </location>
</feature>
<feature type="domain" description="C2H2-type" evidence="9">
    <location>
        <begin position="602"/>
        <end position="629"/>
    </location>
</feature>
<evidence type="ECO:0000256" key="3">
    <source>
        <dbReference type="ARBA" id="ARBA00022737"/>
    </source>
</evidence>
<evidence type="ECO:0000256" key="5">
    <source>
        <dbReference type="ARBA" id="ARBA00022833"/>
    </source>
</evidence>
<feature type="region of interest" description="Disordered" evidence="8">
    <location>
        <begin position="196"/>
        <end position="217"/>
    </location>
</feature>
<name>A0ABQ8RW14_PERAM</name>
<evidence type="ECO:0000256" key="2">
    <source>
        <dbReference type="ARBA" id="ARBA00022723"/>
    </source>
</evidence>
<feature type="compositionally biased region" description="Basic and acidic residues" evidence="8">
    <location>
        <begin position="511"/>
        <end position="522"/>
    </location>
</feature>